<evidence type="ECO:0000256" key="1">
    <source>
        <dbReference type="SAM" id="Coils"/>
    </source>
</evidence>
<protein>
    <submittedName>
        <fullName evidence="2">Transposase</fullName>
    </submittedName>
</protein>
<feature type="coiled-coil region" evidence="1">
    <location>
        <begin position="69"/>
        <end position="96"/>
    </location>
</feature>
<dbReference type="SUPFAM" id="SSF46689">
    <property type="entry name" value="Homeodomain-like"/>
    <property type="match status" value="1"/>
</dbReference>
<accession>A0ABP8LYH4</accession>
<dbReference type="InterPro" id="IPR051839">
    <property type="entry name" value="RD_transcriptional_regulator"/>
</dbReference>
<evidence type="ECO:0000313" key="2">
    <source>
        <dbReference type="EMBL" id="GAA4439384.1"/>
    </source>
</evidence>
<dbReference type="RefSeq" id="WP_345160924.1">
    <property type="nucleotide sequence ID" value="NZ_BAABHC010000023.1"/>
</dbReference>
<dbReference type="Pfam" id="PF01527">
    <property type="entry name" value="HTH_Tnp_1"/>
    <property type="match status" value="1"/>
</dbReference>
<dbReference type="PANTHER" id="PTHR33215:SF13">
    <property type="entry name" value="PROTEIN DISTAL ANTENNA"/>
    <property type="match status" value="1"/>
</dbReference>
<comment type="caution">
    <text evidence="2">The sequence shown here is derived from an EMBL/GenBank/DDBJ whole genome shotgun (WGS) entry which is preliminary data.</text>
</comment>
<name>A0ABP8LYH4_9BACT</name>
<gene>
    <name evidence="2" type="ORF">GCM10023188_35700</name>
</gene>
<proteinExistence type="predicted"/>
<keyword evidence="1" id="KW-0175">Coiled coil</keyword>
<dbReference type="EMBL" id="BAABHC010000023">
    <property type="protein sequence ID" value="GAA4439384.1"/>
    <property type="molecule type" value="Genomic_DNA"/>
</dbReference>
<evidence type="ECO:0000313" key="3">
    <source>
        <dbReference type="Proteomes" id="UP001500552"/>
    </source>
</evidence>
<dbReference type="PANTHER" id="PTHR33215">
    <property type="entry name" value="PROTEIN DISTAL ANTENNA"/>
    <property type="match status" value="1"/>
</dbReference>
<dbReference type="InterPro" id="IPR009057">
    <property type="entry name" value="Homeodomain-like_sf"/>
</dbReference>
<dbReference type="Proteomes" id="UP001500552">
    <property type="component" value="Unassembled WGS sequence"/>
</dbReference>
<sequence length="97" mass="11360">MKEKPVTVSRRKYDAAFKEEVLQMVFNGRPVSEVARSLGIGENIIYRWRSRHKARENKGEEQAPASPDNQALYRRIRELETERDILKKALAIFSRQT</sequence>
<dbReference type="InterPro" id="IPR002514">
    <property type="entry name" value="Transposase_8"/>
</dbReference>
<dbReference type="Gene3D" id="1.10.10.60">
    <property type="entry name" value="Homeodomain-like"/>
    <property type="match status" value="1"/>
</dbReference>
<reference evidence="3" key="1">
    <citation type="journal article" date="2019" name="Int. J. Syst. Evol. Microbiol.">
        <title>The Global Catalogue of Microorganisms (GCM) 10K type strain sequencing project: providing services to taxonomists for standard genome sequencing and annotation.</title>
        <authorList>
            <consortium name="The Broad Institute Genomics Platform"/>
            <consortium name="The Broad Institute Genome Sequencing Center for Infectious Disease"/>
            <person name="Wu L."/>
            <person name="Ma J."/>
        </authorList>
    </citation>
    <scope>NUCLEOTIDE SEQUENCE [LARGE SCALE GENOMIC DNA]</scope>
    <source>
        <strain evidence="3">JCM 17926</strain>
    </source>
</reference>
<organism evidence="2 3">
    <name type="scientific">Pontibacter saemangeumensis</name>
    <dbReference type="NCBI Taxonomy" id="1084525"/>
    <lineage>
        <taxon>Bacteria</taxon>
        <taxon>Pseudomonadati</taxon>
        <taxon>Bacteroidota</taxon>
        <taxon>Cytophagia</taxon>
        <taxon>Cytophagales</taxon>
        <taxon>Hymenobacteraceae</taxon>
        <taxon>Pontibacter</taxon>
    </lineage>
</organism>
<keyword evidence="3" id="KW-1185">Reference proteome</keyword>